<dbReference type="PRINTS" id="PR00080">
    <property type="entry name" value="SDRFAMILY"/>
</dbReference>
<dbReference type="NCBIfam" id="NF009466">
    <property type="entry name" value="PRK12826.1-2"/>
    <property type="match status" value="1"/>
</dbReference>
<dbReference type="InterPro" id="IPR057326">
    <property type="entry name" value="KR_dom"/>
</dbReference>
<sequence>MVTPSTDQSVPSEDTFQNHTVLVTGTASGIGQACAQTFVDAGATVVGGDRTGQKETTEACADGPGSFRAVTMDVTDEADVTRLVDTAVETGGIDVLVNVAGIIRRGFVAELSDTDWSDSLDVNLSGPFRLCRAAAPYLKTDGGAVVNVSSIYGQVGAAGRASYVTSKAGLEGLTRTLAAEWGPDGVRVNAVAPGYIRTPMTEPFEDDADALDRFRSLSALERVGDPEEVASVVAFLAGDAASFVTGETILVDGGRATVEP</sequence>
<feature type="domain" description="Ketoreductase" evidence="3">
    <location>
        <begin position="19"/>
        <end position="199"/>
    </location>
</feature>
<keyword evidence="5" id="KW-1185">Reference proteome</keyword>
<organism evidence="4 5">
    <name type="scientific">Haloferax profundi</name>
    <dbReference type="NCBI Taxonomy" id="1544718"/>
    <lineage>
        <taxon>Archaea</taxon>
        <taxon>Methanobacteriati</taxon>
        <taxon>Methanobacteriota</taxon>
        <taxon>Stenosarchaea group</taxon>
        <taxon>Halobacteria</taxon>
        <taxon>Halobacteriales</taxon>
        <taxon>Haloferacaceae</taxon>
        <taxon>Haloferax</taxon>
    </lineage>
</organism>
<evidence type="ECO:0000256" key="2">
    <source>
        <dbReference type="ARBA" id="ARBA00023002"/>
    </source>
</evidence>
<reference evidence="4 5" key="1">
    <citation type="submission" date="2015-12" db="EMBL/GenBank/DDBJ databases">
        <title>Haloferax profundi sp. nov. isolated from the Discovery deep brine-seawater interface in the Red Sea.</title>
        <authorList>
            <person name="Zhang G."/>
            <person name="Stingl U."/>
            <person name="Rashid M."/>
        </authorList>
    </citation>
    <scope>NUCLEOTIDE SEQUENCE [LARGE SCALE GENOMIC DNA]</scope>
    <source>
        <strain evidence="4 5">SB29</strain>
    </source>
</reference>
<dbReference type="InterPro" id="IPR002347">
    <property type="entry name" value="SDR_fam"/>
</dbReference>
<dbReference type="Proteomes" id="UP000053157">
    <property type="component" value="Unassembled WGS sequence"/>
</dbReference>
<dbReference type="SMART" id="SM00822">
    <property type="entry name" value="PKS_KR"/>
    <property type="match status" value="1"/>
</dbReference>
<dbReference type="Gene3D" id="3.40.50.720">
    <property type="entry name" value="NAD(P)-binding Rossmann-like Domain"/>
    <property type="match status" value="1"/>
</dbReference>
<protein>
    <submittedName>
        <fullName evidence="4">Short-chain dehydrogenase</fullName>
    </submittedName>
</protein>
<evidence type="ECO:0000256" key="1">
    <source>
        <dbReference type="ARBA" id="ARBA00006484"/>
    </source>
</evidence>
<comment type="caution">
    <text evidence="4">The sequence shown here is derived from an EMBL/GenBank/DDBJ whole genome shotgun (WGS) entry which is preliminary data.</text>
</comment>
<dbReference type="EMBL" id="LOPV01000201">
    <property type="protein sequence ID" value="KTG26976.1"/>
    <property type="molecule type" value="Genomic_DNA"/>
</dbReference>
<dbReference type="Pfam" id="PF13561">
    <property type="entry name" value="adh_short_C2"/>
    <property type="match status" value="1"/>
</dbReference>
<evidence type="ECO:0000313" key="5">
    <source>
        <dbReference type="Proteomes" id="UP000053157"/>
    </source>
</evidence>
<dbReference type="SUPFAM" id="SSF51735">
    <property type="entry name" value="NAD(P)-binding Rossmann-fold domains"/>
    <property type="match status" value="1"/>
</dbReference>
<keyword evidence="2" id="KW-0560">Oxidoreductase</keyword>
<dbReference type="CDD" id="cd05233">
    <property type="entry name" value="SDR_c"/>
    <property type="match status" value="1"/>
</dbReference>
<evidence type="ECO:0000313" key="4">
    <source>
        <dbReference type="EMBL" id="KTG26976.1"/>
    </source>
</evidence>
<dbReference type="PRINTS" id="PR00081">
    <property type="entry name" value="GDHRDH"/>
</dbReference>
<comment type="similarity">
    <text evidence="1">Belongs to the short-chain dehydrogenases/reductases (SDR) family.</text>
</comment>
<dbReference type="FunFam" id="3.40.50.720:FF:000084">
    <property type="entry name" value="Short-chain dehydrogenase reductase"/>
    <property type="match status" value="1"/>
</dbReference>
<dbReference type="OrthoDB" id="24596at2157"/>
<gene>
    <name evidence="4" type="ORF">AUR66_15105</name>
</gene>
<dbReference type="PANTHER" id="PTHR42760">
    <property type="entry name" value="SHORT-CHAIN DEHYDROGENASES/REDUCTASES FAMILY MEMBER"/>
    <property type="match status" value="1"/>
</dbReference>
<name>A0A0W1SLZ5_9EURY</name>
<accession>A0A0W1SLZ5</accession>
<dbReference type="GO" id="GO:0016616">
    <property type="term" value="F:oxidoreductase activity, acting on the CH-OH group of donors, NAD or NADP as acceptor"/>
    <property type="evidence" value="ECO:0007669"/>
    <property type="project" value="UniProtKB-ARBA"/>
</dbReference>
<proteinExistence type="inferred from homology"/>
<evidence type="ECO:0000259" key="3">
    <source>
        <dbReference type="SMART" id="SM00822"/>
    </source>
</evidence>
<dbReference type="PROSITE" id="PS00061">
    <property type="entry name" value="ADH_SHORT"/>
    <property type="match status" value="1"/>
</dbReference>
<dbReference type="RefSeq" id="WP_058572321.1">
    <property type="nucleotide sequence ID" value="NZ_LOPV01000201.1"/>
</dbReference>
<dbReference type="PANTHER" id="PTHR42760:SF133">
    <property type="entry name" value="3-OXOACYL-[ACYL-CARRIER-PROTEIN] REDUCTASE"/>
    <property type="match status" value="1"/>
</dbReference>
<dbReference type="AlphaFoldDB" id="A0A0W1SLZ5"/>
<dbReference type="InterPro" id="IPR036291">
    <property type="entry name" value="NAD(P)-bd_dom_sf"/>
</dbReference>
<dbReference type="InterPro" id="IPR020904">
    <property type="entry name" value="Sc_DH/Rdtase_CS"/>
</dbReference>